<accession>A0A2P2K691</accession>
<name>A0A2P2K691_RHIMU</name>
<dbReference type="AlphaFoldDB" id="A0A2P2K691"/>
<dbReference type="EMBL" id="GGEC01020763">
    <property type="protein sequence ID" value="MBX01247.1"/>
    <property type="molecule type" value="Transcribed_RNA"/>
</dbReference>
<evidence type="ECO:0000313" key="1">
    <source>
        <dbReference type="EMBL" id="MBX01247.1"/>
    </source>
</evidence>
<organism evidence="1">
    <name type="scientific">Rhizophora mucronata</name>
    <name type="common">Asiatic mangrove</name>
    <dbReference type="NCBI Taxonomy" id="61149"/>
    <lineage>
        <taxon>Eukaryota</taxon>
        <taxon>Viridiplantae</taxon>
        <taxon>Streptophyta</taxon>
        <taxon>Embryophyta</taxon>
        <taxon>Tracheophyta</taxon>
        <taxon>Spermatophyta</taxon>
        <taxon>Magnoliopsida</taxon>
        <taxon>eudicotyledons</taxon>
        <taxon>Gunneridae</taxon>
        <taxon>Pentapetalae</taxon>
        <taxon>rosids</taxon>
        <taxon>fabids</taxon>
        <taxon>Malpighiales</taxon>
        <taxon>Rhizophoraceae</taxon>
        <taxon>Rhizophora</taxon>
    </lineage>
</organism>
<protein>
    <submittedName>
        <fullName evidence="1">Coiled-coil domain-containing protein 97</fullName>
    </submittedName>
</protein>
<proteinExistence type="predicted"/>
<reference evidence="1" key="1">
    <citation type="submission" date="2018-02" db="EMBL/GenBank/DDBJ databases">
        <title>Rhizophora mucronata_Transcriptome.</title>
        <authorList>
            <person name="Meera S.P."/>
            <person name="Sreeshan A."/>
            <person name="Augustine A."/>
        </authorList>
    </citation>
    <scope>NUCLEOTIDE SEQUENCE</scope>
    <source>
        <tissue evidence="1">Leaf</tissue>
    </source>
</reference>
<sequence length="72" mass="8383">MEVRVGKEAMERITERLSVMEGLYFPHAVPSNVATVSQHKFLLLHLLSRDVAIFLGTLSFSQEFFFFFKFLK</sequence>